<proteinExistence type="predicted"/>
<reference evidence="2" key="2">
    <citation type="submission" date="2025-08" db="UniProtKB">
        <authorList>
            <consortium name="RefSeq"/>
        </authorList>
    </citation>
    <scope>IDENTIFICATION</scope>
    <source>
        <tissue evidence="2">Leaf</tissue>
    </source>
</reference>
<dbReference type="Proteomes" id="UP000694864">
    <property type="component" value="Chromosome 4"/>
</dbReference>
<gene>
    <name evidence="2" type="primary">LOC104782650</name>
</gene>
<evidence type="ECO:0000313" key="1">
    <source>
        <dbReference type="Proteomes" id="UP000694864"/>
    </source>
</evidence>
<evidence type="ECO:0000313" key="2">
    <source>
        <dbReference type="RefSeq" id="XP_010505943.1"/>
    </source>
</evidence>
<dbReference type="RefSeq" id="XP_010505943.1">
    <property type="nucleotide sequence ID" value="XM_010507641.1"/>
</dbReference>
<reference evidence="1" key="1">
    <citation type="journal article" date="2014" name="Nat. Commun.">
        <title>The emerging biofuel crop Camelina sativa retains a highly undifferentiated hexaploid genome structure.</title>
        <authorList>
            <person name="Kagale S."/>
            <person name="Koh C."/>
            <person name="Nixon J."/>
            <person name="Bollina V."/>
            <person name="Clarke W.E."/>
            <person name="Tuteja R."/>
            <person name="Spillane C."/>
            <person name="Robinson S.J."/>
            <person name="Links M.G."/>
            <person name="Clarke C."/>
            <person name="Higgins E.E."/>
            <person name="Huebert T."/>
            <person name="Sharpe A.G."/>
            <person name="Parkin I.A."/>
        </authorList>
    </citation>
    <scope>NUCLEOTIDE SEQUENCE [LARGE SCALE GENOMIC DNA]</scope>
    <source>
        <strain evidence="1">cv. DH55</strain>
    </source>
</reference>
<accession>A0ABM0YU77</accession>
<name>A0ABM0YU77_CAMSA</name>
<dbReference type="GeneID" id="104782650"/>
<organism evidence="1 2">
    <name type="scientific">Camelina sativa</name>
    <name type="common">False flax</name>
    <name type="synonym">Myagrum sativum</name>
    <dbReference type="NCBI Taxonomy" id="90675"/>
    <lineage>
        <taxon>Eukaryota</taxon>
        <taxon>Viridiplantae</taxon>
        <taxon>Streptophyta</taxon>
        <taxon>Embryophyta</taxon>
        <taxon>Tracheophyta</taxon>
        <taxon>Spermatophyta</taxon>
        <taxon>Magnoliopsida</taxon>
        <taxon>eudicotyledons</taxon>
        <taxon>Gunneridae</taxon>
        <taxon>Pentapetalae</taxon>
        <taxon>rosids</taxon>
        <taxon>malvids</taxon>
        <taxon>Brassicales</taxon>
        <taxon>Brassicaceae</taxon>
        <taxon>Camelineae</taxon>
        <taxon>Camelina</taxon>
    </lineage>
</organism>
<keyword evidence="1" id="KW-1185">Reference proteome</keyword>
<sequence length="122" mass="13899">MIGNNKLRRKAFFQSTHKVKKKVNDIVEVSPNTQIATVCILEDLDNGEVVRDHKIPNVGEIVGQYGWQMQPMGPVHMVERAQQNMNASLGQTDRDTLTDIVGNATDFRNQVNLERQRRNNNI</sequence>
<protein>
    <submittedName>
        <fullName evidence="2">Uncharacterized protein LOC104782650</fullName>
    </submittedName>
</protein>